<dbReference type="CDD" id="cd02181">
    <property type="entry name" value="GH16_fungal_Lam16A_glucanase"/>
    <property type="match status" value="1"/>
</dbReference>
<dbReference type="GO" id="GO:0009251">
    <property type="term" value="P:glucan catabolic process"/>
    <property type="evidence" value="ECO:0007669"/>
    <property type="project" value="TreeGrafter"/>
</dbReference>
<keyword evidence="3" id="KW-0378">Hydrolase</keyword>
<proteinExistence type="predicted"/>
<dbReference type="PANTHER" id="PTHR10963">
    <property type="entry name" value="GLYCOSYL HYDROLASE-RELATED"/>
    <property type="match status" value="1"/>
</dbReference>
<comment type="caution">
    <text evidence="3">The sequence shown here is derived from an EMBL/GenBank/DDBJ whole genome shotgun (WGS) entry which is preliminary data.</text>
</comment>
<evidence type="ECO:0000256" key="1">
    <source>
        <dbReference type="SAM" id="SignalP"/>
    </source>
</evidence>
<dbReference type="InterPro" id="IPR050546">
    <property type="entry name" value="Glycosyl_Hydrlase_16"/>
</dbReference>
<keyword evidence="4" id="KW-1185">Reference proteome</keyword>
<keyword evidence="1" id="KW-0732">Signal</keyword>
<dbReference type="PANTHER" id="PTHR10963:SF24">
    <property type="entry name" value="GLYCOSIDASE C21B10.07-RELATED"/>
    <property type="match status" value="1"/>
</dbReference>
<dbReference type="SUPFAM" id="SSF49899">
    <property type="entry name" value="Concanavalin A-like lectins/glucanases"/>
    <property type="match status" value="1"/>
</dbReference>
<dbReference type="InterPro" id="IPR000757">
    <property type="entry name" value="Beta-glucanase-like"/>
</dbReference>
<organism evidence="3 4">
    <name type="scientific">Mycena chlorophos</name>
    <name type="common">Agaric fungus</name>
    <name type="synonym">Agaricus chlorophos</name>
    <dbReference type="NCBI Taxonomy" id="658473"/>
    <lineage>
        <taxon>Eukaryota</taxon>
        <taxon>Fungi</taxon>
        <taxon>Dikarya</taxon>
        <taxon>Basidiomycota</taxon>
        <taxon>Agaricomycotina</taxon>
        <taxon>Agaricomycetes</taxon>
        <taxon>Agaricomycetidae</taxon>
        <taxon>Agaricales</taxon>
        <taxon>Marasmiineae</taxon>
        <taxon>Mycenaceae</taxon>
        <taxon>Mycena</taxon>
    </lineage>
</organism>
<dbReference type="OrthoDB" id="192832at2759"/>
<accession>A0A8H6SHR0</accession>
<evidence type="ECO:0000313" key="4">
    <source>
        <dbReference type="Proteomes" id="UP000613580"/>
    </source>
</evidence>
<evidence type="ECO:0000313" key="3">
    <source>
        <dbReference type="EMBL" id="KAF7299676.1"/>
    </source>
</evidence>
<feature type="chain" id="PRO_5034485609" evidence="1">
    <location>
        <begin position="19"/>
        <end position="317"/>
    </location>
</feature>
<dbReference type="InterPro" id="IPR013320">
    <property type="entry name" value="ConA-like_dom_sf"/>
</dbReference>
<gene>
    <name evidence="3" type="ORF">HMN09_00973100</name>
</gene>
<dbReference type="EMBL" id="JACAZE010000014">
    <property type="protein sequence ID" value="KAF7299676.1"/>
    <property type="molecule type" value="Genomic_DNA"/>
</dbReference>
<feature type="domain" description="GH16" evidence="2">
    <location>
        <begin position="36"/>
        <end position="285"/>
    </location>
</feature>
<name>A0A8H6SHR0_MYCCL</name>
<dbReference type="Pfam" id="PF26113">
    <property type="entry name" value="GH16_XgeA"/>
    <property type="match status" value="1"/>
</dbReference>
<evidence type="ECO:0000259" key="2">
    <source>
        <dbReference type="PROSITE" id="PS51762"/>
    </source>
</evidence>
<reference evidence="3" key="1">
    <citation type="submission" date="2020-05" db="EMBL/GenBank/DDBJ databases">
        <title>Mycena genomes resolve the evolution of fungal bioluminescence.</title>
        <authorList>
            <person name="Tsai I.J."/>
        </authorList>
    </citation>
    <scope>NUCLEOTIDE SEQUENCE</scope>
    <source>
        <strain evidence="3">110903Hualien_Pintung</strain>
    </source>
</reference>
<dbReference type="Proteomes" id="UP000613580">
    <property type="component" value="Unassembled WGS sequence"/>
</dbReference>
<dbReference type="Gene3D" id="2.60.120.200">
    <property type="match status" value="1"/>
</dbReference>
<protein>
    <submittedName>
        <fullName evidence="3">Glycoside hydrolase family 16 protein</fullName>
    </submittedName>
</protein>
<dbReference type="PROSITE" id="PS51762">
    <property type="entry name" value="GH16_2"/>
    <property type="match status" value="1"/>
</dbReference>
<dbReference type="AlphaFoldDB" id="A0A8H6SHR0"/>
<dbReference type="GO" id="GO:0004553">
    <property type="term" value="F:hydrolase activity, hydrolyzing O-glycosyl compounds"/>
    <property type="evidence" value="ECO:0007669"/>
    <property type="project" value="InterPro"/>
</dbReference>
<sequence>MKTTAFIATISLAATVFAGQYSRTQNIVGAGFFNAFEFQAIPDPTHGRVNYVDMPTAQALNLAYAAGNTFFLHADATTVIPDGSPQGRNSFRLMSRASYANHVAIFDIQHMPQGCGTWPAVWETGDTPWPACGEVDILEGVNGQGTNTISLHTNPGCTMPAIRTQTGTSLQLDCDAEADGNAGCGVLAPFATSFGPTFNGYSGGWYAIERTDAFINIWFWSRVNGGVPADVYAGGGTVNTSTWGTPTASFPSTSCNIPQFFSRHNIIINLTLCGDWAGAPSVLAAAGCPPNCNSFVDANPGAFRDAYFAFNAINVYE</sequence>
<feature type="signal peptide" evidence="1">
    <location>
        <begin position="1"/>
        <end position="18"/>
    </location>
</feature>